<dbReference type="CDD" id="cd02440">
    <property type="entry name" value="AdoMet_MTases"/>
    <property type="match status" value="1"/>
</dbReference>
<keyword evidence="2" id="KW-0808">Transferase</keyword>
<dbReference type="Pfam" id="PF13649">
    <property type="entry name" value="Methyltransf_25"/>
    <property type="match status" value="1"/>
</dbReference>
<gene>
    <name evidence="2" type="ORF">M595_1874</name>
</gene>
<dbReference type="OrthoDB" id="9760689at2"/>
<comment type="caution">
    <text evidence="2">The sequence shown here is derived from an EMBL/GenBank/DDBJ whole genome shotgun (WGS) entry which is preliminary data.</text>
</comment>
<accession>U7QLV8</accession>
<dbReference type="Gene3D" id="3.40.50.150">
    <property type="entry name" value="Vaccinia Virus protein VP39"/>
    <property type="match status" value="1"/>
</dbReference>
<feature type="domain" description="Methyltransferase" evidence="1">
    <location>
        <begin position="197"/>
        <end position="293"/>
    </location>
</feature>
<dbReference type="PATRIC" id="fig|1348334.3.peg.1826"/>
<protein>
    <submittedName>
        <fullName evidence="2">UbiE/COQ5 methyltransferase family protein</fullName>
    </submittedName>
</protein>
<organism evidence="2 3">
    <name type="scientific">Lyngbya aestuarii BL J</name>
    <dbReference type="NCBI Taxonomy" id="1348334"/>
    <lineage>
        <taxon>Bacteria</taxon>
        <taxon>Bacillati</taxon>
        <taxon>Cyanobacteriota</taxon>
        <taxon>Cyanophyceae</taxon>
        <taxon>Oscillatoriophycideae</taxon>
        <taxon>Oscillatoriales</taxon>
        <taxon>Microcoleaceae</taxon>
        <taxon>Lyngbya</taxon>
    </lineage>
</organism>
<dbReference type="EMBL" id="AUZM01000014">
    <property type="protein sequence ID" value="ERT08095.1"/>
    <property type="molecule type" value="Genomic_DNA"/>
</dbReference>
<dbReference type="SUPFAM" id="SSF53335">
    <property type="entry name" value="S-adenosyl-L-methionine-dependent methyltransferases"/>
    <property type="match status" value="1"/>
</dbReference>
<evidence type="ECO:0000259" key="1">
    <source>
        <dbReference type="Pfam" id="PF13649"/>
    </source>
</evidence>
<dbReference type="Proteomes" id="UP000017127">
    <property type="component" value="Unassembled WGS sequence"/>
</dbReference>
<evidence type="ECO:0000313" key="3">
    <source>
        <dbReference type="Proteomes" id="UP000017127"/>
    </source>
</evidence>
<dbReference type="GO" id="GO:0032259">
    <property type="term" value="P:methylation"/>
    <property type="evidence" value="ECO:0007669"/>
    <property type="project" value="UniProtKB-KW"/>
</dbReference>
<dbReference type="GO" id="GO:0008168">
    <property type="term" value="F:methyltransferase activity"/>
    <property type="evidence" value="ECO:0007669"/>
    <property type="project" value="UniProtKB-KW"/>
</dbReference>
<dbReference type="PANTHER" id="PTHR43591">
    <property type="entry name" value="METHYLTRANSFERASE"/>
    <property type="match status" value="1"/>
</dbReference>
<dbReference type="InterPro" id="IPR041698">
    <property type="entry name" value="Methyltransf_25"/>
</dbReference>
<dbReference type="RefSeq" id="WP_023065686.1">
    <property type="nucleotide sequence ID" value="NZ_AUZM01000014.1"/>
</dbReference>
<sequence length="385" mass="44282">MNAQFKHAILPQTTHDELARQNFVQSLSLYVNRKMGSGIKTVYEKNVKPNFEEKHQRVPENRHEILQEMQTQSYYHWWSILKRFQQEMMWESVGSSVERQLPDLIKKAKNIQNQIGSLILDPNFQTPAYMSEVDIHCMPGGYHTEIIENDLAAGAVYDRGVYVYGLGWLGTLNDNMGHSIIQNYLQPNYPHFQPKKILDMGCAVGHSTLPYVDAYPDAEIHGIDIGSPMLHYGHARAEALKKRVQFSQQNAEKTSFIDGTFDLIVSHILLHEIPASAIENVMRESYRLLAPGGIMIHLDAPLYRHMDAYTAFISDWQTINNNEPFWGEMRELDLTAIVKKAGFNSEKVSENFIRKYSCKTPQNYSYQKTPPVSNRPTWFVITAQK</sequence>
<dbReference type="AlphaFoldDB" id="U7QLV8"/>
<name>U7QLV8_9CYAN</name>
<dbReference type="InterPro" id="IPR029063">
    <property type="entry name" value="SAM-dependent_MTases_sf"/>
</dbReference>
<keyword evidence="3" id="KW-1185">Reference proteome</keyword>
<keyword evidence="2" id="KW-0489">Methyltransferase</keyword>
<evidence type="ECO:0000313" key="2">
    <source>
        <dbReference type="EMBL" id="ERT08095.1"/>
    </source>
</evidence>
<proteinExistence type="predicted"/>
<dbReference type="PANTHER" id="PTHR43591:SF24">
    <property type="entry name" value="2-METHOXY-6-POLYPRENYL-1,4-BENZOQUINOL METHYLASE, MITOCHONDRIAL"/>
    <property type="match status" value="1"/>
</dbReference>
<reference evidence="2 3" key="1">
    <citation type="journal article" date="2013" name="Front. Microbiol.">
        <title>Comparative genomic analyses of the cyanobacterium, Lyngbya aestuarii BL J, a powerful hydrogen producer.</title>
        <authorList>
            <person name="Kothari A."/>
            <person name="Vaughn M."/>
            <person name="Garcia-Pichel F."/>
        </authorList>
    </citation>
    <scope>NUCLEOTIDE SEQUENCE [LARGE SCALE GENOMIC DNA]</scope>
    <source>
        <strain evidence="2 3">BL J</strain>
    </source>
</reference>